<accession>A0ACD5HGE4</accession>
<keyword evidence="2" id="KW-1185">Reference proteome</keyword>
<sequence length="108" mass="11436">MVESGQIPRILKALLQGAVAVLLVLLAVLLLLALDALLLIPGLMLAYTLMGIPWHWPGILPDPLNPPGPWISMVVGVIATLVPALLDGVVLHFVLYRKKSGDKASASS</sequence>
<gene>
    <name evidence="1" type="ORF">HHS34_001610</name>
</gene>
<evidence type="ECO:0000313" key="2">
    <source>
        <dbReference type="Proteomes" id="UP001195965"/>
    </source>
</evidence>
<organism evidence="1 2">
    <name type="scientific">Acidithiobacillus montserratensis</name>
    <dbReference type="NCBI Taxonomy" id="2729135"/>
    <lineage>
        <taxon>Bacteria</taxon>
        <taxon>Pseudomonadati</taxon>
        <taxon>Pseudomonadota</taxon>
        <taxon>Acidithiobacillia</taxon>
        <taxon>Acidithiobacillales</taxon>
        <taxon>Acidithiobacillaceae</taxon>
        <taxon>Acidithiobacillus</taxon>
    </lineage>
</organism>
<dbReference type="EMBL" id="CP127526">
    <property type="protein sequence ID" value="XRI73915.1"/>
    <property type="molecule type" value="Genomic_DNA"/>
</dbReference>
<name>A0ACD5HGE4_9PROT</name>
<reference evidence="1 2" key="1">
    <citation type="journal article" date="2021" name="ISME J.">
        <title>Genomic evolution of the class Acidithiobacillia: deep-branching Proteobacteria living in extreme acidic conditions.</title>
        <authorList>
            <person name="Moya-Beltran A."/>
            <person name="Beard S."/>
            <person name="Rojas-Villalobos C."/>
            <person name="Issotta F."/>
            <person name="Gallardo Y."/>
            <person name="Ulloa R."/>
            <person name="Giaveno A."/>
            <person name="Degli Esposti M."/>
            <person name="Johnson D.B."/>
            <person name="Quatrini R."/>
        </authorList>
    </citation>
    <scope>NUCLEOTIDE SEQUENCE [LARGE SCALE GENOMIC DNA]</scope>
    <source>
        <strain evidence="1 2">GG1-14</strain>
    </source>
</reference>
<dbReference type="Proteomes" id="UP001195965">
    <property type="component" value="Chromosome"/>
</dbReference>
<proteinExistence type="predicted"/>
<protein>
    <submittedName>
        <fullName evidence="1">Uncharacterized protein</fullName>
    </submittedName>
</protein>
<evidence type="ECO:0000313" key="1">
    <source>
        <dbReference type="EMBL" id="XRI73915.1"/>
    </source>
</evidence>